<sequence length="621" mass="62063">MASRLRSTRAAALRRYDVRMFSNSLGLGALMAIAGLGVMAPVAGCGGDGAVTSTGPGGGGGGGAGGGGETCGNAVVDGDEACDDGNDVSGDGCEADCSYSCDNKNPDTGDTKCDDGDPCNGAETCGDDHACAPGVNEEDGSSCGDSKICISGACLDDICGDGFVSQAEECDDTNMVDGDGCDSCKFSCASEDPTRDCSNLDPCVATTCDDATHTCGNPVSEGDVCAMAAACVNGACSPIVCGDGVMHPGEACDDGNVVDGDGCQADCTLPPAGVCGDGVREADEQCDDSNTTNLDGCDSTCKFEQVQRATWLKMQFATEAPFCAANRLGSAISAAAQGQLQTSLDTGVQNGSINIMLKTLGLGDLSGASDPAIEIGVLGGAPVLPMGAMYDGTADLDWWYTVNPLSIDANRDPLDKLTGFISASTLTAGPGKLSIGINFAGIPAALAMSNARLTASIGSASTPLASAGTPPGHLASENLDPALQSFASMGQPDDLGAGKLCGNVSATSLDQVPVPPDLAAGGMIACDQDYTTQNSLLDVMVGGCTVFGFVNVITASQPDESDPDAPVAGAGAPYTLTTNAMTKAVTGCRDAGNQTVDLNTCLNAAAYSAFFKFATGRVIAK</sequence>
<evidence type="ECO:0000256" key="3">
    <source>
        <dbReference type="ARBA" id="ARBA00023157"/>
    </source>
</evidence>
<dbReference type="Pfam" id="PF13948">
    <property type="entry name" value="DUF4215"/>
    <property type="match status" value="3"/>
</dbReference>
<dbReference type="NCBIfam" id="TIGR02232">
    <property type="entry name" value="myxo_disulf_rpt"/>
    <property type="match status" value="4"/>
</dbReference>
<proteinExistence type="predicted"/>
<dbReference type="AlphaFoldDB" id="A0A6N7Q662"/>
<keyword evidence="1" id="KW-0732">Signal</keyword>
<organism evidence="4 5">
    <name type="scientific">Polyangium spumosum</name>
    <dbReference type="NCBI Taxonomy" id="889282"/>
    <lineage>
        <taxon>Bacteria</taxon>
        <taxon>Pseudomonadati</taxon>
        <taxon>Myxococcota</taxon>
        <taxon>Polyangia</taxon>
        <taxon>Polyangiales</taxon>
        <taxon>Polyangiaceae</taxon>
        <taxon>Polyangium</taxon>
    </lineage>
</organism>
<comment type="caution">
    <text evidence="4">The sequence shown here is derived from an EMBL/GenBank/DDBJ whole genome shotgun (WGS) entry which is preliminary data.</text>
</comment>
<dbReference type="PANTHER" id="PTHR38934:SF6">
    <property type="entry name" value="CHROMOSOME UNDETERMINED SCAFFOLD_176, WHOLE GENOME SHOTGUN SEQUENCE"/>
    <property type="match status" value="1"/>
</dbReference>
<dbReference type="InterPro" id="IPR011936">
    <property type="entry name" value="Myxo_disulph_rpt"/>
</dbReference>
<keyword evidence="3" id="KW-1015">Disulfide bond</keyword>
<reference evidence="4 5" key="1">
    <citation type="submission" date="2019-10" db="EMBL/GenBank/DDBJ databases">
        <title>A soil myxobacterium in the family Polyangiaceae.</title>
        <authorList>
            <person name="Li Y."/>
            <person name="Wang J."/>
        </authorList>
    </citation>
    <scope>NUCLEOTIDE SEQUENCE [LARGE SCALE GENOMIC DNA]</scope>
    <source>
        <strain evidence="4 5">DSM 14734</strain>
    </source>
</reference>
<accession>A0A6N7Q662</accession>
<gene>
    <name evidence="4" type="ORF">GF068_31170</name>
</gene>
<evidence type="ECO:0000256" key="1">
    <source>
        <dbReference type="ARBA" id="ARBA00022729"/>
    </source>
</evidence>
<evidence type="ECO:0000313" key="4">
    <source>
        <dbReference type="EMBL" id="MRG96351.1"/>
    </source>
</evidence>
<dbReference type="PANTHER" id="PTHR38934">
    <property type="entry name" value="HYPHALLY REGULATED CELL WALL PROTEIN 1"/>
    <property type="match status" value="1"/>
</dbReference>
<dbReference type="EMBL" id="WJIE01000011">
    <property type="protein sequence ID" value="MRG96351.1"/>
    <property type="molecule type" value="Genomic_DNA"/>
</dbReference>
<dbReference type="OrthoDB" id="5525668at2"/>
<evidence type="ECO:0000313" key="5">
    <source>
        <dbReference type="Proteomes" id="UP000440224"/>
    </source>
</evidence>
<keyword evidence="2" id="KW-0677">Repeat</keyword>
<name>A0A6N7Q662_9BACT</name>
<dbReference type="Proteomes" id="UP000440224">
    <property type="component" value="Unassembled WGS sequence"/>
</dbReference>
<protein>
    <submittedName>
        <fullName evidence="4">DUF4215 domain-containing protein</fullName>
    </submittedName>
</protein>
<evidence type="ECO:0000256" key="2">
    <source>
        <dbReference type="ARBA" id="ARBA00022737"/>
    </source>
</evidence>
<keyword evidence="5" id="KW-1185">Reference proteome</keyword>